<keyword evidence="4" id="KW-0560">Oxidoreductase</keyword>
<evidence type="ECO:0000313" key="7">
    <source>
        <dbReference type="EMBL" id="QGR06421.1"/>
    </source>
</evidence>
<dbReference type="SUPFAM" id="SSF51905">
    <property type="entry name" value="FAD/NAD(P)-binding domain"/>
    <property type="match status" value="1"/>
</dbReference>
<keyword evidence="2" id="KW-0285">Flavoprotein</keyword>
<evidence type="ECO:0000256" key="2">
    <source>
        <dbReference type="ARBA" id="ARBA00022630"/>
    </source>
</evidence>
<dbReference type="InterPro" id="IPR027477">
    <property type="entry name" value="Succ_DH/fumarate_Rdtase_cat_sf"/>
</dbReference>
<keyword evidence="9" id="KW-1185">Reference proteome</keyword>
<evidence type="ECO:0000256" key="4">
    <source>
        <dbReference type="ARBA" id="ARBA00023002"/>
    </source>
</evidence>
<dbReference type="PANTHER" id="PTHR43400">
    <property type="entry name" value="FUMARATE REDUCTASE"/>
    <property type="match status" value="1"/>
</dbReference>
<accession>A0AAP9H4Z7</accession>
<name>A0AAP9H4Z7_9GAMM</name>
<dbReference type="EMBL" id="JAUOOM010000015">
    <property type="protein sequence ID" value="MDO6408049.1"/>
    <property type="molecule type" value="Genomic_DNA"/>
</dbReference>
<protein>
    <submittedName>
        <fullName evidence="7">Dehydrogenase</fullName>
    </submittedName>
    <submittedName>
        <fullName evidence="6">FAD-dependent oxidoreductase</fullName>
    </submittedName>
</protein>
<sequence>MSGGRQCDVLVIGSGGAALSAALRAAVGGLSVLVLEKSAWLGGTTAMSGGATWVPANHHALAAGLADSSQEALDYLRASAPEGWQASEDTLWQALAQQAPLMLAFVEQHSALRFALTPEGDPLWPLPGAKQQGRMLAPMPLQPQRPWRLRPTPLPRLFSYHELLTSDLWHQPIRTYLRALPRLLRRQWRGELTKGAALVAGLLDGCQAAGCEFITEAAVQGLLMRGSHQVTGVRYRHQGEEREIEARCGVVIASGGFEWDAQQRQQHFPGPYDFIASPRDNSGDGQRMAESAGAQLAHMDQANIGGGIPAAPGQPWSGLSVFFHYEPNAILVDRHGQRFTNEFVFNLGAALDARDAQGLPRHLPVWLISDARLLRRAPLLRYYRWRTPGWLRQAATLTQLAQQLALPAGALEASVARFNHSCARGIDEDFSRHLSAAHGKADRRLQGGLAAICHAPFIAIPFNRTFLATKGGPRTDASGNVLHRDGRPLAGLYCAGAAMANPIGSKAVSAGTTLGPNLTWGYICGSSLLARRQALTEEARLCTA</sequence>
<reference evidence="8" key="1">
    <citation type="submission" date="2017-11" db="EMBL/GenBank/DDBJ databases">
        <title>Genome sequence of Pantoea sp. MSR2.</title>
        <authorList>
            <person name="Nascimento F.X."/>
        </authorList>
    </citation>
    <scope>NUCLEOTIDE SEQUENCE [LARGE SCALE GENOMIC DNA]</scope>
    <source>
        <strain evidence="8">MSR2</strain>
    </source>
</reference>
<dbReference type="Gene3D" id="3.50.50.60">
    <property type="entry name" value="FAD/NAD(P)-binding domain"/>
    <property type="match status" value="2"/>
</dbReference>
<evidence type="ECO:0000313" key="9">
    <source>
        <dbReference type="Proteomes" id="UP001171299"/>
    </source>
</evidence>
<dbReference type="Proteomes" id="UP001171299">
    <property type="component" value="Unassembled WGS sequence"/>
</dbReference>
<organism evidence="7 8">
    <name type="scientific">Pantoea phytobeneficialis</name>
    <dbReference type="NCBI Taxonomy" id="2052056"/>
    <lineage>
        <taxon>Bacteria</taxon>
        <taxon>Pseudomonadati</taxon>
        <taxon>Pseudomonadota</taxon>
        <taxon>Gammaproteobacteria</taxon>
        <taxon>Enterobacterales</taxon>
        <taxon>Erwiniaceae</taxon>
        <taxon>Pantoea</taxon>
    </lineage>
</organism>
<keyword evidence="3" id="KW-0274">FAD</keyword>
<dbReference type="PANTHER" id="PTHR43400:SF10">
    <property type="entry name" value="3-OXOSTEROID 1-DEHYDROGENASE"/>
    <property type="match status" value="1"/>
</dbReference>
<dbReference type="InterPro" id="IPR036188">
    <property type="entry name" value="FAD/NAD-bd_sf"/>
</dbReference>
<reference evidence="6" key="3">
    <citation type="submission" date="2023-07" db="EMBL/GenBank/DDBJ databases">
        <title>The extreme plant-growth-promoting properties of Pantoea phytobeneficialis PF55 revealed by functional and genomic analysis.</title>
        <authorList>
            <person name="Nascimento F.X."/>
            <person name="Marcio R.J."/>
        </authorList>
    </citation>
    <scope>NUCLEOTIDE SEQUENCE</scope>
    <source>
        <strain evidence="6">PF55</strain>
    </source>
</reference>
<dbReference type="EMBL" id="CP024636">
    <property type="protein sequence ID" value="QGR06421.1"/>
    <property type="molecule type" value="Genomic_DNA"/>
</dbReference>
<dbReference type="KEGG" id="ppho:CTZ24_08360"/>
<dbReference type="GO" id="GO:0008202">
    <property type="term" value="P:steroid metabolic process"/>
    <property type="evidence" value="ECO:0007669"/>
    <property type="project" value="UniProtKB-ARBA"/>
</dbReference>
<dbReference type="InterPro" id="IPR003953">
    <property type="entry name" value="FAD-dep_OxRdtase_2_FAD-bd"/>
</dbReference>
<evidence type="ECO:0000256" key="3">
    <source>
        <dbReference type="ARBA" id="ARBA00022827"/>
    </source>
</evidence>
<feature type="domain" description="FAD-dependent oxidoreductase 2 FAD-binding" evidence="5">
    <location>
        <begin position="8"/>
        <end position="505"/>
    </location>
</feature>
<dbReference type="InterPro" id="IPR050315">
    <property type="entry name" value="FAD-oxidoreductase_2"/>
</dbReference>
<dbReference type="RefSeq" id="WP_208725283.1">
    <property type="nucleotide sequence ID" value="NZ_CP024636.1"/>
</dbReference>
<dbReference type="AlphaFoldDB" id="A0AAP9H4Z7"/>
<gene>
    <name evidence="7" type="ORF">CTZ24_08360</name>
    <name evidence="6" type="ORF">Q3404_15835</name>
</gene>
<evidence type="ECO:0000313" key="8">
    <source>
        <dbReference type="Proteomes" id="UP000424872"/>
    </source>
</evidence>
<dbReference type="Proteomes" id="UP000424872">
    <property type="component" value="Chromosome"/>
</dbReference>
<reference evidence="7" key="2">
    <citation type="journal article" date="2020" name="Environ. Microbiol.">
        <title>The extreme plant-growth-promoting properties of Pantoea phytobeneficialis MSR2 revealed by functional and genomic analysis.</title>
        <authorList>
            <person name="Nascimento F.X."/>
            <person name="Hernandez A.G."/>
            <person name="Glick B.R."/>
            <person name="Rossi M.J."/>
        </authorList>
    </citation>
    <scope>NUCLEOTIDE SEQUENCE</scope>
    <source>
        <strain evidence="7">MSR2</strain>
    </source>
</reference>
<evidence type="ECO:0000259" key="5">
    <source>
        <dbReference type="Pfam" id="PF00890"/>
    </source>
</evidence>
<evidence type="ECO:0000256" key="1">
    <source>
        <dbReference type="ARBA" id="ARBA00001974"/>
    </source>
</evidence>
<dbReference type="SUPFAM" id="SSF56425">
    <property type="entry name" value="Succinate dehydrogenase/fumarate reductase flavoprotein, catalytic domain"/>
    <property type="match status" value="1"/>
</dbReference>
<evidence type="ECO:0000313" key="6">
    <source>
        <dbReference type="EMBL" id="MDO6408049.1"/>
    </source>
</evidence>
<dbReference type="Pfam" id="PF00890">
    <property type="entry name" value="FAD_binding_2"/>
    <property type="match status" value="1"/>
</dbReference>
<comment type="cofactor">
    <cofactor evidence="1">
        <name>FAD</name>
        <dbReference type="ChEBI" id="CHEBI:57692"/>
    </cofactor>
</comment>
<proteinExistence type="predicted"/>
<dbReference type="GO" id="GO:0016491">
    <property type="term" value="F:oxidoreductase activity"/>
    <property type="evidence" value="ECO:0007669"/>
    <property type="project" value="UniProtKB-KW"/>
</dbReference>